<feature type="compositionally biased region" description="Low complexity" evidence="5">
    <location>
        <begin position="661"/>
        <end position="678"/>
    </location>
</feature>
<keyword evidence="8" id="KW-1185">Reference proteome</keyword>
<dbReference type="PROSITE" id="PS50089">
    <property type="entry name" value="ZF_RING_2"/>
    <property type="match status" value="1"/>
</dbReference>
<dbReference type="GO" id="GO:0008270">
    <property type="term" value="F:zinc ion binding"/>
    <property type="evidence" value="ECO:0007669"/>
    <property type="project" value="UniProtKB-KW"/>
</dbReference>
<comment type="caution">
    <text evidence="7">The sequence shown here is derived from an EMBL/GenBank/DDBJ whole genome shotgun (WGS) entry which is preliminary data.</text>
</comment>
<evidence type="ECO:0000256" key="5">
    <source>
        <dbReference type="SAM" id="MobiDB-lite"/>
    </source>
</evidence>
<dbReference type="InterPro" id="IPR056870">
    <property type="entry name" value="TTC3/DZIP3/RBM44-like_helical"/>
</dbReference>
<organism evidence="7 8">
    <name type="scientific">Trichonephila inaurata madagascariensis</name>
    <dbReference type="NCBI Taxonomy" id="2747483"/>
    <lineage>
        <taxon>Eukaryota</taxon>
        <taxon>Metazoa</taxon>
        <taxon>Ecdysozoa</taxon>
        <taxon>Arthropoda</taxon>
        <taxon>Chelicerata</taxon>
        <taxon>Arachnida</taxon>
        <taxon>Araneae</taxon>
        <taxon>Araneomorphae</taxon>
        <taxon>Entelegynae</taxon>
        <taxon>Araneoidea</taxon>
        <taxon>Nephilidae</taxon>
        <taxon>Trichonephila</taxon>
        <taxon>Trichonephila inaurata</taxon>
    </lineage>
</organism>
<feature type="domain" description="RING-type" evidence="6">
    <location>
        <begin position="807"/>
        <end position="847"/>
    </location>
</feature>
<evidence type="ECO:0000256" key="4">
    <source>
        <dbReference type="SAM" id="Coils"/>
    </source>
</evidence>
<evidence type="ECO:0000256" key="3">
    <source>
        <dbReference type="PROSITE-ProRule" id="PRU00175"/>
    </source>
</evidence>
<gene>
    <name evidence="7" type="primary">AVEN_196424_2</name>
    <name evidence="7" type="ORF">TNIN_241021</name>
</gene>
<sequence>MNKVKNFPEELQILANSDGIGKFLQQNVEFAFVRETYVCLVDQLSAAYKKLDEFSLPVQNIDRNVTNNFETSDSVEEKDSEIFRFSCLNPDAREYLPEISSELTPKNRTGMKSYKEVLEHNSPDLMSTISKLRQPLTVDGVHSESSNSSLQQVISRKVCQLSTASTSSSQNEAGGDPKIMEIAEKCRIVLNMCSDEHVKENQSFIDAILKQFSLIQTPKKNNASVQTENVEVEKISRGTMQNDDELQRLKEMTKKLLDQKGVLVEQCKSALDSATEYRKNSSDEIANLRKELSDAKVKLQEQAKEFKSTEKKMEEEIKTLSELLKKAEKEDLAVKKDLEKLHFNNESLKLDCTVKEDRICVLQQEKLKLRQEVDGNNRLKDDIKILELEKMEVEERARTAECLLLELKETELRNRVQLKKAEALNKIKEVQNGMSIISVHLNPVVVKNMQSLVTQIKKYITTLEDILNEFRVQVDEQVQEVNKGVPLKNLMPLCVIELPEIPALSCDQMSSLMLEVPWPQLLTNPASNVYQLPTTTTIPCSKPNLSNPLQQNPLLSSSCSSFENAVNKAGKQTVSSKTKLPPGLTVTKTALHAPSMSVHSISSIDNQKINMTQQKNATQMYGSTSSKNLNPVKKTSDTRFGSSLNIELDYNIKKKDTPFAASVHASSSRSNSASPNSKKNSEKDVKRSFEKLLSKLEEKFPRITSSDIVTTVREFRDNRVNGLSGLTLENIIQLVSEILEAREKSQAQEQNSRTKMMPSAVLVNKKLVYDEKMKAPPPPESSVKKSAWGNRETDNLKQWSGSTGDECSICYEEMTSSTAYKVDCNHSFHLKCIKKWLEKKSDCPICRVHLLLPEDYPALS</sequence>
<dbReference type="InterPro" id="IPR001841">
    <property type="entry name" value="Znf_RING"/>
</dbReference>
<dbReference type="SUPFAM" id="SSF57850">
    <property type="entry name" value="RING/U-box"/>
    <property type="match status" value="1"/>
</dbReference>
<evidence type="ECO:0000313" key="8">
    <source>
        <dbReference type="Proteomes" id="UP000886998"/>
    </source>
</evidence>
<dbReference type="Pfam" id="PF24525">
    <property type="entry name" value="TTC3"/>
    <property type="match status" value="1"/>
</dbReference>
<reference evidence="7" key="1">
    <citation type="submission" date="2020-08" db="EMBL/GenBank/DDBJ databases">
        <title>Multicomponent nature underlies the extraordinary mechanical properties of spider dragline silk.</title>
        <authorList>
            <person name="Kono N."/>
            <person name="Nakamura H."/>
            <person name="Mori M."/>
            <person name="Yoshida Y."/>
            <person name="Ohtoshi R."/>
            <person name="Malay A.D."/>
            <person name="Moran D.A.P."/>
            <person name="Tomita M."/>
            <person name="Numata K."/>
            <person name="Arakawa K."/>
        </authorList>
    </citation>
    <scope>NUCLEOTIDE SEQUENCE</scope>
</reference>
<evidence type="ECO:0000256" key="2">
    <source>
        <dbReference type="ARBA" id="ARBA00022833"/>
    </source>
</evidence>
<feature type="coiled-coil region" evidence="4">
    <location>
        <begin position="271"/>
        <end position="330"/>
    </location>
</feature>
<dbReference type="InterPro" id="IPR013083">
    <property type="entry name" value="Znf_RING/FYVE/PHD"/>
</dbReference>
<evidence type="ECO:0000313" key="7">
    <source>
        <dbReference type="EMBL" id="GFY59676.1"/>
    </source>
</evidence>
<dbReference type="Pfam" id="PF24905">
    <property type="entry name" value="TTC3_9th"/>
    <property type="match status" value="1"/>
</dbReference>
<dbReference type="SMART" id="SM00184">
    <property type="entry name" value="RING"/>
    <property type="match status" value="1"/>
</dbReference>
<feature type="compositionally biased region" description="Polar residues" evidence="5">
    <location>
        <begin position="614"/>
        <end position="629"/>
    </location>
</feature>
<feature type="coiled-coil region" evidence="4">
    <location>
        <begin position="376"/>
        <end position="410"/>
    </location>
</feature>
<keyword evidence="1 3" id="KW-0479">Metal-binding</keyword>
<proteinExistence type="predicted"/>
<feature type="region of interest" description="Disordered" evidence="5">
    <location>
        <begin position="614"/>
        <end position="638"/>
    </location>
</feature>
<dbReference type="PANTHER" id="PTHR17550:SF4">
    <property type="entry name" value="E3 UBIQUITIN-PROTEIN LIGASE TTC3"/>
    <property type="match status" value="1"/>
</dbReference>
<dbReference type="AlphaFoldDB" id="A0A8X6XUP0"/>
<evidence type="ECO:0000256" key="1">
    <source>
        <dbReference type="ARBA" id="ARBA00022771"/>
    </source>
</evidence>
<evidence type="ECO:0000259" key="6">
    <source>
        <dbReference type="PROSITE" id="PS50089"/>
    </source>
</evidence>
<dbReference type="Gene3D" id="3.30.40.10">
    <property type="entry name" value="Zinc/RING finger domain, C3HC4 (zinc finger)"/>
    <property type="match status" value="1"/>
</dbReference>
<keyword evidence="4" id="KW-0175">Coiled coil</keyword>
<keyword evidence="2" id="KW-0862">Zinc</keyword>
<dbReference type="Proteomes" id="UP000886998">
    <property type="component" value="Unassembled WGS sequence"/>
</dbReference>
<feature type="region of interest" description="Disordered" evidence="5">
    <location>
        <begin position="661"/>
        <end position="685"/>
    </location>
</feature>
<dbReference type="EMBL" id="BMAV01012741">
    <property type="protein sequence ID" value="GFY59676.1"/>
    <property type="molecule type" value="Genomic_DNA"/>
</dbReference>
<protein>
    <submittedName>
        <fullName evidence="7">RING-type domain-containing protein</fullName>
    </submittedName>
</protein>
<dbReference type="PANTHER" id="PTHR17550">
    <property type="entry name" value="E3 UBIQUITIN-PROTEIN LIGASE TTC3"/>
    <property type="match status" value="1"/>
</dbReference>
<accession>A0A8X6XUP0</accession>
<dbReference type="OrthoDB" id="5600418at2759"/>
<keyword evidence="1 3" id="KW-0863">Zinc-finger</keyword>
<name>A0A8X6XUP0_9ARAC</name>
<dbReference type="Pfam" id="PF13639">
    <property type="entry name" value="zf-RING_2"/>
    <property type="match status" value="1"/>
</dbReference>
<dbReference type="InterPro" id="IPR056872">
    <property type="entry name" value="TTC3/DZIP3-like_helical"/>
</dbReference>